<comment type="caution">
    <text evidence="3">The sequence shown here is derived from an EMBL/GenBank/DDBJ whole genome shotgun (WGS) entry which is preliminary data.</text>
</comment>
<keyword evidence="4" id="KW-1185">Reference proteome</keyword>
<feature type="domain" description="DUF4440" evidence="2">
    <location>
        <begin position="40"/>
        <end position="151"/>
    </location>
</feature>
<keyword evidence="1" id="KW-0732">Signal</keyword>
<dbReference type="OrthoDB" id="1357763at2"/>
<proteinExistence type="predicted"/>
<dbReference type="EMBL" id="QGDC01000007">
    <property type="protein sequence ID" value="RCH54261.1"/>
    <property type="molecule type" value="Genomic_DNA"/>
</dbReference>
<dbReference type="Proteomes" id="UP000253209">
    <property type="component" value="Unassembled WGS sequence"/>
</dbReference>
<reference evidence="3 4" key="1">
    <citation type="submission" date="2018-05" db="EMBL/GenBank/DDBJ databases">
        <title>Mucilaginibacter hurinus sp. nov., isolated from briquette warehouse soil.</title>
        <authorList>
            <person name="Choi L."/>
        </authorList>
    </citation>
    <scope>NUCLEOTIDE SEQUENCE [LARGE SCALE GENOMIC DNA]</scope>
    <source>
        <strain evidence="3 4">ZR32</strain>
    </source>
</reference>
<dbReference type="Pfam" id="PF14534">
    <property type="entry name" value="DUF4440"/>
    <property type="match status" value="1"/>
</dbReference>
<protein>
    <submittedName>
        <fullName evidence="3">Nuclear transport factor 2 family protein</fullName>
    </submittedName>
</protein>
<evidence type="ECO:0000259" key="2">
    <source>
        <dbReference type="Pfam" id="PF14534"/>
    </source>
</evidence>
<feature type="signal peptide" evidence="1">
    <location>
        <begin position="1"/>
        <end position="20"/>
    </location>
</feature>
<gene>
    <name evidence="3" type="ORF">DJ568_13270</name>
</gene>
<evidence type="ECO:0000313" key="4">
    <source>
        <dbReference type="Proteomes" id="UP000253209"/>
    </source>
</evidence>
<evidence type="ECO:0000313" key="3">
    <source>
        <dbReference type="EMBL" id="RCH54261.1"/>
    </source>
</evidence>
<feature type="chain" id="PRO_5016751611" evidence="1">
    <location>
        <begin position="21"/>
        <end position="159"/>
    </location>
</feature>
<name>A0A367GNL7_9SPHI</name>
<dbReference type="InterPro" id="IPR027843">
    <property type="entry name" value="DUF4440"/>
</dbReference>
<dbReference type="RefSeq" id="WP_114005772.1">
    <property type="nucleotide sequence ID" value="NZ_QGDC01000007.1"/>
</dbReference>
<evidence type="ECO:0000256" key="1">
    <source>
        <dbReference type="SAM" id="SignalP"/>
    </source>
</evidence>
<dbReference type="Gene3D" id="3.10.450.50">
    <property type="match status" value="1"/>
</dbReference>
<accession>A0A367GNL7</accession>
<sequence length="159" mass="18198">MIKLLITLLLFFCVCLSVNAQNKPGAKPHVTQSKALYDSIARMDSLLFNAFNSRDLETLKNIFDTDLEFYHDKGGLDNYEVTMQKFKGMIDKDNGVKRTLVTGSIEVYPIKGYGAIQTGQHRFCHPENGREDCGVFRFMHIWKSANGLWKLTRVVSYDH</sequence>
<dbReference type="InterPro" id="IPR032710">
    <property type="entry name" value="NTF2-like_dom_sf"/>
</dbReference>
<dbReference type="AlphaFoldDB" id="A0A367GNL7"/>
<organism evidence="3 4">
    <name type="scientific">Mucilaginibacter hurinus</name>
    <dbReference type="NCBI Taxonomy" id="2201324"/>
    <lineage>
        <taxon>Bacteria</taxon>
        <taxon>Pseudomonadati</taxon>
        <taxon>Bacteroidota</taxon>
        <taxon>Sphingobacteriia</taxon>
        <taxon>Sphingobacteriales</taxon>
        <taxon>Sphingobacteriaceae</taxon>
        <taxon>Mucilaginibacter</taxon>
    </lineage>
</organism>
<dbReference type="SUPFAM" id="SSF54427">
    <property type="entry name" value="NTF2-like"/>
    <property type="match status" value="1"/>
</dbReference>